<dbReference type="PATRIC" id="fig|1265818.5.peg.1662"/>
<dbReference type="EMBL" id="AOCG01000008">
    <property type="protein sequence ID" value="EUJ19059.1"/>
    <property type="molecule type" value="Genomic_DNA"/>
</dbReference>
<sequence length="56" mass="6463">MASKGEKKVTKTFEEADAAWKEVLKNRTVADLLLETLGQEELPFKDWNESHPELNF</sequence>
<evidence type="ECO:0000313" key="1">
    <source>
        <dbReference type="EMBL" id="EUJ19059.1"/>
    </source>
</evidence>
<proteinExistence type="predicted"/>
<dbReference type="STRING" id="1265818.MAQA_08243"/>
<reference evidence="1 2" key="1">
    <citation type="journal article" date="2014" name="Int. J. Syst. Evol. Microbiol.">
        <title>Listeria floridensis sp. nov., Listeria aquatica sp. nov., Listeria cornellensis sp. nov., Listeria riparia sp. nov. and Listeria grandensis sp. nov., from agricultural and natural environments.</title>
        <authorList>
            <person name="den Bakker H.C."/>
            <person name="Warchocki S."/>
            <person name="Wright E.M."/>
            <person name="Allred A.F."/>
            <person name="Ahlstrom C."/>
            <person name="Manuel C.S."/>
            <person name="Stasiewicz M.J."/>
            <person name="Burrell A."/>
            <person name="Roof S."/>
            <person name="Strawn L."/>
            <person name="Fortes E.D."/>
            <person name="Nightingale K.K."/>
            <person name="Kephart D."/>
            <person name="Wiedmann M."/>
        </authorList>
    </citation>
    <scope>NUCLEOTIDE SEQUENCE [LARGE SCALE GENOMIC DNA]</scope>
    <source>
        <strain evidence="1 2">FSL S10-1188</strain>
    </source>
</reference>
<keyword evidence="2" id="KW-1185">Reference proteome</keyword>
<name>W7AVA8_9LIST</name>
<dbReference type="AlphaFoldDB" id="W7AVA8"/>
<dbReference type="RefSeq" id="WP_241463142.1">
    <property type="nucleotide sequence ID" value="NZ_AOCG01000008.1"/>
</dbReference>
<dbReference type="Proteomes" id="UP000019246">
    <property type="component" value="Unassembled WGS sequence"/>
</dbReference>
<evidence type="ECO:0000313" key="2">
    <source>
        <dbReference type="Proteomes" id="UP000019246"/>
    </source>
</evidence>
<accession>W7AVA8</accession>
<protein>
    <submittedName>
        <fullName evidence="1">Rrf2 family protein</fullName>
    </submittedName>
</protein>
<comment type="caution">
    <text evidence="1">The sequence shown here is derived from an EMBL/GenBank/DDBJ whole genome shotgun (WGS) entry which is preliminary data.</text>
</comment>
<gene>
    <name evidence="1" type="ORF">MAQA_08243</name>
</gene>
<organism evidence="1 2">
    <name type="scientific">Listeria aquatica FSL S10-1188</name>
    <dbReference type="NCBI Taxonomy" id="1265818"/>
    <lineage>
        <taxon>Bacteria</taxon>
        <taxon>Bacillati</taxon>
        <taxon>Bacillota</taxon>
        <taxon>Bacilli</taxon>
        <taxon>Bacillales</taxon>
        <taxon>Listeriaceae</taxon>
        <taxon>Listeria</taxon>
    </lineage>
</organism>